<dbReference type="SMART" id="SM00267">
    <property type="entry name" value="GGDEF"/>
    <property type="match status" value="1"/>
</dbReference>
<feature type="region of interest" description="Disordered" evidence="2">
    <location>
        <begin position="1"/>
        <end position="26"/>
    </location>
</feature>
<sequence length="377" mass="39066">MRILDPAAADTGGVPSEDTPSRTDPESARLQARIDQLAAHVQQLEQERASLRWMAGHDDLTGLANRRLFHTLAPKLLSDDCSSAVLILDLNGFKPINDTYGHDAGDEVLRVVARRIVDCLGDHLVARFGGDEFAALSRTPRADVPETWWHKVAGSLSAVIASPMHVLGHTLSVTASIGVVPAGRSRDLPDLLRRADQAMFGAKRHAKSTGRAGVTWVVATETGDHTETYDPATVPARPPGSAATVPAPSLGSADPGSAPSPGPVDPGSAPSPGSAASVLAPSLGSTNPGSAPSPGPADPGSAATFRAGDPVWVHRSGARRAGVVEGACEWAALVRYRGHSGPGTMVDTIPTSCLTARADADPYLDRKSSGPDVITAT</sequence>
<dbReference type="EMBL" id="FONV01000004">
    <property type="protein sequence ID" value="SFE93198.1"/>
    <property type="molecule type" value="Genomic_DNA"/>
</dbReference>
<accession>A0A1I2EL83</accession>
<dbReference type="RefSeq" id="WP_093613408.1">
    <property type="nucleotide sequence ID" value="NZ_BOMT01000028.1"/>
</dbReference>
<dbReference type="OrthoDB" id="23692at2"/>
<name>A0A1I2EL83_9ACTN</name>
<dbReference type="InterPro" id="IPR029787">
    <property type="entry name" value="Nucleotide_cyclase"/>
</dbReference>
<dbReference type="AlphaFoldDB" id="A0A1I2EL83"/>
<evidence type="ECO:0000313" key="5">
    <source>
        <dbReference type="Proteomes" id="UP000199645"/>
    </source>
</evidence>
<evidence type="ECO:0000313" key="4">
    <source>
        <dbReference type="EMBL" id="SFE93198.1"/>
    </source>
</evidence>
<evidence type="ECO:0000259" key="3">
    <source>
        <dbReference type="PROSITE" id="PS50887"/>
    </source>
</evidence>
<proteinExistence type="predicted"/>
<feature type="region of interest" description="Disordered" evidence="2">
    <location>
        <begin position="226"/>
        <end position="304"/>
    </location>
</feature>
<dbReference type="CDD" id="cd01949">
    <property type="entry name" value="GGDEF"/>
    <property type="match status" value="1"/>
</dbReference>
<evidence type="ECO:0000256" key="2">
    <source>
        <dbReference type="SAM" id="MobiDB-lite"/>
    </source>
</evidence>
<dbReference type="PROSITE" id="PS50887">
    <property type="entry name" value="GGDEF"/>
    <property type="match status" value="1"/>
</dbReference>
<dbReference type="SUPFAM" id="SSF55073">
    <property type="entry name" value="Nucleotide cyclase"/>
    <property type="match status" value="1"/>
</dbReference>
<dbReference type="InterPro" id="IPR052163">
    <property type="entry name" value="DGC-Regulatory_Protein"/>
</dbReference>
<dbReference type="STRING" id="35752.SAMN05421541_104531"/>
<dbReference type="PANTHER" id="PTHR46663">
    <property type="entry name" value="DIGUANYLATE CYCLASE DGCT-RELATED"/>
    <property type="match status" value="1"/>
</dbReference>
<dbReference type="NCBIfam" id="TIGR00254">
    <property type="entry name" value="GGDEF"/>
    <property type="match status" value="1"/>
</dbReference>
<dbReference type="InterPro" id="IPR000160">
    <property type="entry name" value="GGDEF_dom"/>
</dbReference>
<dbReference type="Proteomes" id="UP000199645">
    <property type="component" value="Unassembled WGS sequence"/>
</dbReference>
<evidence type="ECO:0000256" key="1">
    <source>
        <dbReference type="SAM" id="Coils"/>
    </source>
</evidence>
<dbReference type="InterPro" id="IPR043128">
    <property type="entry name" value="Rev_trsase/Diguanyl_cyclase"/>
</dbReference>
<reference evidence="4 5" key="1">
    <citation type="submission" date="2016-10" db="EMBL/GenBank/DDBJ databases">
        <authorList>
            <person name="de Groot N.N."/>
        </authorList>
    </citation>
    <scope>NUCLEOTIDE SEQUENCE [LARGE SCALE GENOMIC DNA]</scope>
    <source>
        <strain evidence="4 5">DSM 43019</strain>
    </source>
</reference>
<feature type="compositionally biased region" description="Low complexity" evidence="2">
    <location>
        <begin position="265"/>
        <end position="290"/>
    </location>
</feature>
<protein>
    <submittedName>
        <fullName evidence="4">Diguanylate cyclase (GGDEF) domain-containing protein</fullName>
    </submittedName>
</protein>
<dbReference type="PANTHER" id="PTHR46663:SF2">
    <property type="entry name" value="GGDEF DOMAIN-CONTAINING PROTEIN"/>
    <property type="match status" value="1"/>
</dbReference>
<keyword evidence="1" id="KW-0175">Coiled coil</keyword>
<keyword evidence="5" id="KW-1185">Reference proteome</keyword>
<gene>
    <name evidence="4" type="ORF">SAMN05421541_104531</name>
</gene>
<feature type="domain" description="GGDEF" evidence="3">
    <location>
        <begin position="81"/>
        <end position="219"/>
    </location>
</feature>
<dbReference type="Pfam" id="PF00990">
    <property type="entry name" value="GGDEF"/>
    <property type="match status" value="1"/>
</dbReference>
<feature type="compositionally biased region" description="Low complexity" evidence="2">
    <location>
        <begin position="246"/>
        <end position="257"/>
    </location>
</feature>
<organism evidence="4 5">
    <name type="scientific">Actinoplanes philippinensis</name>
    <dbReference type="NCBI Taxonomy" id="35752"/>
    <lineage>
        <taxon>Bacteria</taxon>
        <taxon>Bacillati</taxon>
        <taxon>Actinomycetota</taxon>
        <taxon>Actinomycetes</taxon>
        <taxon>Micromonosporales</taxon>
        <taxon>Micromonosporaceae</taxon>
        <taxon>Actinoplanes</taxon>
    </lineage>
</organism>
<dbReference type="Gene3D" id="3.30.70.270">
    <property type="match status" value="1"/>
</dbReference>
<feature type="coiled-coil region" evidence="1">
    <location>
        <begin position="27"/>
        <end position="54"/>
    </location>
</feature>